<accession>A0ABV8QPG6</accession>
<dbReference type="Proteomes" id="UP001595907">
    <property type="component" value="Unassembled WGS sequence"/>
</dbReference>
<sequence length="305" mass="34979">MQKIVSVIIFTVASFYGYAQELNARVTVSAAQVNNTVNKNTFLTLQNALNNFLNNRKWSKDAYAPNEKIDCTFFLNIQSTEELNVYSGSLTIQVARPVYNTNYLSPIINFKDDDIIFKYIEFQQLEFNDNRVTGSDAQLSNLTAIFAYYANMIIAFDNESFAIRGGEANFLKAQNIVNNAPDGRGIKGWKAFDGIRNRYWLVDNMLNTRYAIMNDVYYNYYRLGLDKLYDDENTARSEIINVLNQLAVFNNENPNTMINQFFFQGKSNELIKVFSKALPQDKAKAIELLTRLDVTNANNYKEGLK</sequence>
<organism evidence="1 2">
    <name type="scientific">Ferruginibacter yonginensis</name>
    <dbReference type="NCBI Taxonomy" id="1310416"/>
    <lineage>
        <taxon>Bacteria</taxon>
        <taxon>Pseudomonadati</taxon>
        <taxon>Bacteroidota</taxon>
        <taxon>Chitinophagia</taxon>
        <taxon>Chitinophagales</taxon>
        <taxon>Chitinophagaceae</taxon>
        <taxon>Ferruginibacter</taxon>
    </lineage>
</organism>
<dbReference type="Pfam" id="PF16119">
    <property type="entry name" value="DUF4835"/>
    <property type="match status" value="1"/>
</dbReference>
<evidence type="ECO:0000313" key="2">
    <source>
        <dbReference type="Proteomes" id="UP001595907"/>
    </source>
</evidence>
<comment type="caution">
    <text evidence="1">The sequence shown here is derived from an EMBL/GenBank/DDBJ whole genome shotgun (WGS) entry which is preliminary data.</text>
</comment>
<evidence type="ECO:0000313" key="1">
    <source>
        <dbReference type="EMBL" id="MFC4262175.1"/>
    </source>
</evidence>
<reference evidence="2" key="1">
    <citation type="journal article" date="2019" name="Int. J. Syst. Evol. Microbiol.">
        <title>The Global Catalogue of Microorganisms (GCM) 10K type strain sequencing project: providing services to taxonomists for standard genome sequencing and annotation.</title>
        <authorList>
            <consortium name="The Broad Institute Genomics Platform"/>
            <consortium name="The Broad Institute Genome Sequencing Center for Infectious Disease"/>
            <person name="Wu L."/>
            <person name="Ma J."/>
        </authorList>
    </citation>
    <scope>NUCLEOTIDE SEQUENCE [LARGE SCALE GENOMIC DNA]</scope>
    <source>
        <strain evidence="2">CECT 8289</strain>
    </source>
</reference>
<dbReference type="EMBL" id="JBHSCZ010000001">
    <property type="protein sequence ID" value="MFC4262175.1"/>
    <property type="molecule type" value="Genomic_DNA"/>
</dbReference>
<dbReference type="RefSeq" id="WP_379707536.1">
    <property type="nucleotide sequence ID" value="NZ_JBHSCZ010000001.1"/>
</dbReference>
<dbReference type="InterPro" id="IPR032274">
    <property type="entry name" value="DUF4835"/>
</dbReference>
<protein>
    <submittedName>
        <fullName evidence="1">DUF4835 family protein</fullName>
    </submittedName>
</protein>
<name>A0ABV8QPG6_9BACT</name>
<keyword evidence="2" id="KW-1185">Reference proteome</keyword>
<proteinExistence type="predicted"/>
<gene>
    <name evidence="1" type="ORF">ACFOWM_04770</name>
</gene>